<dbReference type="GO" id="GO:0006730">
    <property type="term" value="P:one-carbon metabolic process"/>
    <property type="evidence" value="ECO:0007669"/>
    <property type="project" value="InterPro"/>
</dbReference>
<evidence type="ECO:0000256" key="3">
    <source>
        <dbReference type="ARBA" id="ARBA00022679"/>
    </source>
</evidence>
<evidence type="ECO:0000313" key="4">
    <source>
        <dbReference type="EMBL" id="GAH83929.1"/>
    </source>
</evidence>
<sequence>QEELADKTGLIPGLDVILSYEECIKPILDFVIDITDVPIILDAPTYNVKIKAINYVKEAGIQERIIYNSITPESNNEEYKLLADSKINNFVLLGVESKQWTTQARMKVIDNLIKKAKSSNFARNNFIIDTAVLDVTSLGLAMNAMHEVKKKYGYPVGSGAHNAVDTWRNLKSKFGNIKKYASVVASTITLGAGADFLLYGPVQHAELIYPTVAFIKAAHSQLLFDEARMAPSSHPVFKIG</sequence>
<dbReference type="InterPro" id="IPR023467">
    <property type="entry name" value="MeTrfase_MtrH/MtxH"/>
</dbReference>
<proteinExistence type="inferred from homology"/>
<comment type="caution">
    <text evidence="4">The sequence shown here is derived from an EMBL/GenBank/DDBJ whole genome shotgun (WGS) entry which is preliminary data.</text>
</comment>
<reference evidence="4" key="1">
    <citation type="journal article" date="2014" name="Front. Microbiol.">
        <title>High frequency of phylogenetically diverse reductive dehalogenase-homologous genes in deep subseafloor sedimentary metagenomes.</title>
        <authorList>
            <person name="Kawai M."/>
            <person name="Futagami T."/>
            <person name="Toyoda A."/>
            <person name="Takaki Y."/>
            <person name="Nishi S."/>
            <person name="Hori S."/>
            <person name="Arai W."/>
            <person name="Tsubouchi T."/>
            <person name="Morono Y."/>
            <person name="Uchiyama I."/>
            <person name="Ito T."/>
            <person name="Fujiyama A."/>
            <person name="Inagaki F."/>
            <person name="Takami H."/>
        </authorList>
    </citation>
    <scope>NUCLEOTIDE SEQUENCE</scope>
    <source>
        <strain evidence="4">Expedition CK06-06</strain>
    </source>
</reference>
<dbReference type="InterPro" id="IPR011005">
    <property type="entry name" value="Dihydropteroate_synth-like_sf"/>
</dbReference>
<comment type="similarity">
    <text evidence="1">Belongs to the MtrH family.</text>
</comment>
<dbReference type="Pfam" id="PF02007">
    <property type="entry name" value="MtrH"/>
    <property type="match status" value="1"/>
</dbReference>
<organism evidence="4">
    <name type="scientific">marine sediment metagenome</name>
    <dbReference type="NCBI Taxonomy" id="412755"/>
    <lineage>
        <taxon>unclassified sequences</taxon>
        <taxon>metagenomes</taxon>
        <taxon>ecological metagenomes</taxon>
    </lineage>
</organism>
<dbReference type="Gene3D" id="3.20.20.20">
    <property type="entry name" value="Dihydropteroate synthase-like"/>
    <property type="match status" value="1"/>
</dbReference>
<dbReference type="SUPFAM" id="SSF51717">
    <property type="entry name" value="Dihydropteroate synthetase-like"/>
    <property type="match status" value="1"/>
</dbReference>
<keyword evidence="3" id="KW-0808">Transferase</keyword>
<feature type="non-terminal residue" evidence="4">
    <location>
        <position position="1"/>
    </location>
</feature>
<dbReference type="AlphaFoldDB" id="X1K0X6"/>
<accession>X1K0X6</accession>
<protein>
    <recommendedName>
        <fullName evidence="5">Tetrahydromethanopterin S-methyltransferase subunit H</fullName>
    </recommendedName>
</protein>
<dbReference type="GO" id="GO:0008168">
    <property type="term" value="F:methyltransferase activity"/>
    <property type="evidence" value="ECO:0007669"/>
    <property type="project" value="UniProtKB-KW"/>
</dbReference>
<evidence type="ECO:0000256" key="2">
    <source>
        <dbReference type="ARBA" id="ARBA00022603"/>
    </source>
</evidence>
<evidence type="ECO:0008006" key="5">
    <source>
        <dbReference type="Google" id="ProtNLM"/>
    </source>
</evidence>
<evidence type="ECO:0000256" key="1">
    <source>
        <dbReference type="ARBA" id="ARBA00006230"/>
    </source>
</evidence>
<name>X1K0X6_9ZZZZ</name>
<dbReference type="EMBL" id="BARU01037049">
    <property type="protein sequence ID" value="GAH83929.1"/>
    <property type="molecule type" value="Genomic_DNA"/>
</dbReference>
<dbReference type="GO" id="GO:0032259">
    <property type="term" value="P:methylation"/>
    <property type="evidence" value="ECO:0007669"/>
    <property type="project" value="UniProtKB-KW"/>
</dbReference>
<gene>
    <name evidence="4" type="ORF">S03H2_57782</name>
</gene>
<keyword evidence="2" id="KW-0489">Methyltransferase</keyword>